<dbReference type="NCBIfam" id="TIGR01409">
    <property type="entry name" value="TAT_signal_seq"/>
    <property type="match status" value="1"/>
</dbReference>
<feature type="compositionally biased region" description="Polar residues" evidence="1">
    <location>
        <begin position="194"/>
        <end position="205"/>
    </location>
</feature>
<name>G0LF62_HALWC</name>
<dbReference type="AlphaFoldDB" id="G0LF62"/>
<dbReference type="InterPro" id="IPR019546">
    <property type="entry name" value="TAT_signal_bac_arc"/>
</dbReference>
<organism evidence="2 3">
    <name type="scientific">Haloquadratum walsbyi (strain DSM 16854 / JCM 12705 / C23)</name>
    <dbReference type="NCBI Taxonomy" id="768065"/>
    <lineage>
        <taxon>Archaea</taxon>
        <taxon>Methanobacteriati</taxon>
        <taxon>Methanobacteriota</taxon>
        <taxon>Stenosarchaea group</taxon>
        <taxon>Halobacteria</taxon>
        <taxon>Halobacteriales</taxon>
        <taxon>Haloferacaceae</taxon>
        <taxon>Haloquadratum</taxon>
    </lineage>
</organism>
<sequence length="205" mass="21600">MELTRRDVIAALTAAGISVGAGAMSIELTDFGGSSGKSASNTVSPVTNQGSTATEGLSEAVIDLLDAVAAVIYPSTVENRREFVARYTQARTANRPAYREGMVDAAVELDAVARDWYDTPYAAVSSSTADTLLDNLGVDTADPIDDGTISEQIRFYLIDDLLYALYTTPTGGSLVGIENPVGHPGGIKSYQRPGINTDSNQQSNE</sequence>
<evidence type="ECO:0000313" key="2">
    <source>
        <dbReference type="EMBL" id="CCC41625.1"/>
    </source>
</evidence>
<evidence type="ECO:0000256" key="1">
    <source>
        <dbReference type="SAM" id="MobiDB-lite"/>
    </source>
</evidence>
<dbReference type="Proteomes" id="UP000007954">
    <property type="component" value="Chromosome"/>
</dbReference>
<dbReference type="OrthoDB" id="198474at2157"/>
<feature type="region of interest" description="Disordered" evidence="1">
    <location>
        <begin position="185"/>
        <end position="205"/>
    </location>
</feature>
<dbReference type="EMBL" id="FR746099">
    <property type="protein sequence ID" value="CCC41625.1"/>
    <property type="molecule type" value="Genomic_DNA"/>
</dbReference>
<protein>
    <submittedName>
        <fullName evidence="2">LacC domain protein</fullName>
    </submittedName>
</protein>
<gene>
    <name evidence="2" type="ordered locus">Hqrw_3891</name>
</gene>
<evidence type="ECO:0000313" key="3">
    <source>
        <dbReference type="Proteomes" id="UP000007954"/>
    </source>
</evidence>
<proteinExistence type="predicted"/>
<accession>G0LF62</accession>
<dbReference type="RefSeq" id="WP_014556954.1">
    <property type="nucleotide sequence ID" value="NC_017459.1"/>
</dbReference>
<dbReference type="GeneID" id="12448770"/>
<reference evidence="2 3" key="1">
    <citation type="journal article" date="2011" name="PLoS ONE">
        <title>Haloquadratum walsbyi: limited diversity in a global pond.</title>
        <authorList>
            <person name="Dyall-Smith M."/>
            <person name="Pfeiffer F."/>
            <person name="Klee K."/>
            <person name="Palm P."/>
            <person name="Gross K."/>
            <person name="Schuster S.C."/>
            <person name="Rampp M."/>
            <person name="Oesterhelt D."/>
        </authorList>
    </citation>
    <scope>NUCLEOTIDE SEQUENCE [LARGE SCALE GENOMIC DNA]</scope>
    <source>
        <strain evidence="3">DSM 16854 / JCM 12705 / C23</strain>
    </source>
</reference>
<dbReference type="KEGG" id="hwc:Hqrw_3891"/>
<dbReference type="HOGENOM" id="CLU_1551784_0_0_2"/>